<dbReference type="AlphaFoldDB" id="A0A2P2MYK4"/>
<sequence length="65" mass="7769">MWVLTFKIKPSLLYLIWIEELKMVKLYKRTQHSPFLFCVAFNKVQANKLPHAILHQRVTNKETGK</sequence>
<evidence type="ECO:0000313" key="1">
    <source>
        <dbReference type="EMBL" id="MBX35306.1"/>
    </source>
</evidence>
<proteinExistence type="predicted"/>
<organism evidence="1">
    <name type="scientific">Rhizophora mucronata</name>
    <name type="common">Asiatic mangrove</name>
    <dbReference type="NCBI Taxonomy" id="61149"/>
    <lineage>
        <taxon>Eukaryota</taxon>
        <taxon>Viridiplantae</taxon>
        <taxon>Streptophyta</taxon>
        <taxon>Embryophyta</taxon>
        <taxon>Tracheophyta</taxon>
        <taxon>Spermatophyta</taxon>
        <taxon>Magnoliopsida</taxon>
        <taxon>eudicotyledons</taxon>
        <taxon>Gunneridae</taxon>
        <taxon>Pentapetalae</taxon>
        <taxon>rosids</taxon>
        <taxon>fabids</taxon>
        <taxon>Malpighiales</taxon>
        <taxon>Rhizophoraceae</taxon>
        <taxon>Rhizophora</taxon>
    </lineage>
</organism>
<dbReference type="EMBL" id="GGEC01054822">
    <property type="protein sequence ID" value="MBX35306.1"/>
    <property type="molecule type" value="Transcribed_RNA"/>
</dbReference>
<accession>A0A2P2MYK4</accession>
<reference evidence="1" key="1">
    <citation type="submission" date="2018-02" db="EMBL/GenBank/DDBJ databases">
        <title>Rhizophora mucronata_Transcriptome.</title>
        <authorList>
            <person name="Meera S.P."/>
            <person name="Sreeshan A."/>
            <person name="Augustine A."/>
        </authorList>
    </citation>
    <scope>NUCLEOTIDE SEQUENCE</scope>
    <source>
        <tissue evidence="1">Leaf</tissue>
    </source>
</reference>
<protein>
    <submittedName>
        <fullName evidence="1">Uncharacterized protein</fullName>
    </submittedName>
</protein>
<name>A0A2P2MYK4_RHIMU</name>